<dbReference type="EMBL" id="CM056789">
    <property type="protein sequence ID" value="KAJ8718376.1"/>
    <property type="molecule type" value="Genomic_DNA"/>
</dbReference>
<keyword evidence="2" id="KW-1185">Reference proteome</keyword>
<dbReference type="Proteomes" id="UP001231649">
    <property type="component" value="Chromosome 13"/>
</dbReference>
<comment type="caution">
    <text evidence="1">The sequence shown here is derived from an EMBL/GenBank/DDBJ whole genome shotgun (WGS) entry which is preliminary data.</text>
</comment>
<sequence>MKKFLYEYKAKTIKDRSQSETNTALRERVTVTTHHSVNPTSTTPESQAETTHSTTHIGTIRTEEYKRDLAEFQARRSSLNKEPQETPVKKKCGRHSLPVSCTDCTADHDNTFNYEKKSAVKYKKKPHQRARSTTPERTVYGGVPNIQFLFQNQVFMPGNLYPTTSSYSEPQKNRRLSRHRIKISPEMDFLGQKQLQFKDDNQQNTPPEFYRNNSLPYDVKNFLEGHKSEDNVDGLSAAGDVNLSSHNNSISPTKDGCDDKLWEVMSELKNLDQWADEQLQVRSPNTSKSDDSKSDTSAYGLPIASASNVDVTVDRNKTWNLGKWGVVPVQIKKLNGVTSEHVRKKCNTEINILRKCRHPNIILLMGIYPDIHGNVHLICERCVDSLFDILHVQGRILSAQTAVQYALDIANALVFLRMQGFLHTELCSTCVMITSHDAAKLADVGSCVKLEKPEKRAPKTYEMYSPEPQYVNIEDTRESDVAECEPLLSAHPSETYISTNSTPKEYKTYQQSDRYRWHAPELFVPDDAGLVYPCSKSDVYSLCLVLWEGCNAAIPWKNFTQDKLKEQYTLWKTGIPLPKDGTYPGSLLSLLESGLTLQRHERIDLLTLQSTLQNVKRNLDDLGYIIIPARLNPKRSTFSSTAWDTTSPTDSECLSPQHVEHKVVVHNVQESSTESEKECSKSDASPLYETIRNSHTNTMSVAEKCFISDDDQNDHTPLIRYEHIPEKDFSSACSTPIAKLRARIKEMDTPGSLHRSDSTEYCSIFSPNRTVNFAIDDSTNDHSVERPNTKLSRSFTPKSYKPLHIKVPEFNFDSIKPLLKDRNSNEKSSYNFDIKNYSLPTTPIARSNKLRKNAWLSGDLRATEKTNDDSVSPEKEDLKNTPDVISEPATPTVNMSCPPINNAANNLNNDDQQQPTTPVNDSPKSIDTVIRDSFTGLKVTTPPQDFLSPQCDEVRDRMSCSQKSNNQDRNLLKYKVEEDILASVNVKPLVAIHERWIYEANRKTSRSMSLPEDNRNQIAAVKPASHCVDTLQKSLPQLNTKKPGSKIYRTRPASPSNGKNGWEQFCQARDIISKTVNFPRSPELRHRSPELQRRSPEFQRRNSELELGTINESQKPELKIDQSTDTRSIEEFIRDMIRTEFQHLLQEISDEASTVSKNEDIVNKGVANIMESLNNNEDIKTSKKEPIKSFSRVKINGNNKPLLQITFSRSGENSLQVLDNCVNVTICDNGNNNSNTSNITYTKEKLNQSMEDTPTDDVHVSSLKRCQAFNALQEARSTEDLYIDDDLSTMQENFGGKVKLIPLHGSLHEILCEKEDDCCLIKVKQENGCDTIYFRCDNSDTESRDAIDGCTRDQRSQDTVVFKRSISLVEERIQRIFPKDKRTQTPVARKPKPPNVKIRPKSEIFVPTAPRLNMESRALSNSSPSLPTCDRNDEVEVNIENVLCYQDSSSDECLKCQSENDDFELLEKSIEEDLASAKNGMSPMSCCLPKISEENLSNLNDDTD</sequence>
<proteinExistence type="predicted"/>
<gene>
    <name evidence="1" type="ORF">PYW08_002613</name>
</gene>
<organism evidence="1 2">
    <name type="scientific">Mythimna loreyi</name>
    <dbReference type="NCBI Taxonomy" id="667449"/>
    <lineage>
        <taxon>Eukaryota</taxon>
        <taxon>Metazoa</taxon>
        <taxon>Ecdysozoa</taxon>
        <taxon>Arthropoda</taxon>
        <taxon>Hexapoda</taxon>
        <taxon>Insecta</taxon>
        <taxon>Pterygota</taxon>
        <taxon>Neoptera</taxon>
        <taxon>Endopterygota</taxon>
        <taxon>Lepidoptera</taxon>
        <taxon>Glossata</taxon>
        <taxon>Ditrysia</taxon>
        <taxon>Noctuoidea</taxon>
        <taxon>Noctuidae</taxon>
        <taxon>Noctuinae</taxon>
        <taxon>Hadenini</taxon>
        <taxon>Mythimna</taxon>
    </lineage>
</organism>
<accession>A0ACC2QIH4</accession>
<protein>
    <submittedName>
        <fullName evidence="1">Uncharacterized protein</fullName>
    </submittedName>
</protein>
<name>A0ACC2QIH4_9NEOP</name>
<evidence type="ECO:0000313" key="1">
    <source>
        <dbReference type="EMBL" id="KAJ8718376.1"/>
    </source>
</evidence>
<reference evidence="1" key="1">
    <citation type="submission" date="2023-03" db="EMBL/GenBank/DDBJ databases">
        <title>Chromosome-level genomes of two armyworms, Mythimna separata and Mythimna loreyi, provide insights into the biosynthesis and reception of sex pheromones.</title>
        <authorList>
            <person name="Zhao H."/>
        </authorList>
    </citation>
    <scope>NUCLEOTIDE SEQUENCE</scope>
    <source>
        <strain evidence="1">BeijingLab</strain>
    </source>
</reference>
<evidence type="ECO:0000313" key="2">
    <source>
        <dbReference type="Proteomes" id="UP001231649"/>
    </source>
</evidence>